<evidence type="ECO:0000313" key="11">
    <source>
        <dbReference type="EMBL" id="GLZ78735.1"/>
    </source>
</evidence>
<feature type="domain" description="Peptidase M43 pregnancy-associated plasma-A" evidence="10">
    <location>
        <begin position="186"/>
        <end position="300"/>
    </location>
</feature>
<dbReference type="EMBL" id="BSTX01000002">
    <property type="protein sequence ID" value="GLZ78735.1"/>
    <property type="molecule type" value="Genomic_DNA"/>
</dbReference>
<evidence type="ECO:0000256" key="7">
    <source>
        <dbReference type="ARBA" id="ARBA00023049"/>
    </source>
</evidence>
<keyword evidence="8" id="KW-1015">Disulfide bond</keyword>
<accession>A0A9W6SMQ7</accession>
<feature type="chain" id="PRO_5040895460" description="Peptidase M43 pregnancy-associated plasma-A domain-containing protein" evidence="9">
    <location>
        <begin position="33"/>
        <end position="307"/>
    </location>
</feature>
<name>A0A9W6SMQ7_9ACTN</name>
<gene>
    <name evidence="11" type="ORF">Afil01_35420</name>
</gene>
<dbReference type="GO" id="GO:0046872">
    <property type="term" value="F:metal ion binding"/>
    <property type="evidence" value="ECO:0007669"/>
    <property type="project" value="UniProtKB-KW"/>
</dbReference>
<evidence type="ECO:0000256" key="3">
    <source>
        <dbReference type="ARBA" id="ARBA00022723"/>
    </source>
</evidence>
<dbReference type="GO" id="GO:0006508">
    <property type="term" value="P:proteolysis"/>
    <property type="evidence" value="ECO:0007669"/>
    <property type="project" value="UniProtKB-KW"/>
</dbReference>
<dbReference type="CDD" id="cd04275">
    <property type="entry name" value="ZnMc_pappalysin_like"/>
    <property type="match status" value="1"/>
</dbReference>
<evidence type="ECO:0000313" key="12">
    <source>
        <dbReference type="Proteomes" id="UP001165079"/>
    </source>
</evidence>
<dbReference type="InterPro" id="IPR008754">
    <property type="entry name" value="Peptidase_M43"/>
</dbReference>
<keyword evidence="6" id="KW-0862">Zinc</keyword>
<keyword evidence="4 9" id="KW-0732">Signal</keyword>
<organism evidence="11 12">
    <name type="scientific">Actinorhabdospora filicis</name>
    <dbReference type="NCBI Taxonomy" id="1785913"/>
    <lineage>
        <taxon>Bacteria</taxon>
        <taxon>Bacillati</taxon>
        <taxon>Actinomycetota</taxon>
        <taxon>Actinomycetes</taxon>
        <taxon>Micromonosporales</taxon>
        <taxon>Micromonosporaceae</taxon>
        <taxon>Actinorhabdospora</taxon>
    </lineage>
</organism>
<dbReference type="PANTHER" id="PTHR47466:SF1">
    <property type="entry name" value="METALLOPROTEASE MEP1 (AFU_ORTHOLOGUE AFUA_1G07730)-RELATED"/>
    <property type="match status" value="1"/>
</dbReference>
<sequence>MRLLSRRMAAAAGAFALAAGVAATGGVVPADAAGPVVEARCADPGARLLPGAGARDPNTIGAAELAAREDELASRLAKLGRPPTEGPVVVETWVHVITPDGTTGDVPDAQIDEQMDVLNTAYAGGTGGAPTPFQFVLVGVTRTQNAGWYGVTPDTAEERDMKAALREGDAGTLNLYTAGIGGGLLGWATFPDRNIGSDDGVVLLNSSLPGGSSTPYDEGDTATHEVGHWLGLYHTFQGGCATRGDQVADTPAESEPQFACADRDSCPRKPGWDPVHNFMDYTPDACMYEFTPGQAQRMADLWAAYRQ</sequence>
<keyword evidence="3" id="KW-0479">Metal-binding</keyword>
<keyword evidence="7" id="KW-0482">Metalloprotease</keyword>
<feature type="signal peptide" evidence="9">
    <location>
        <begin position="1"/>
        <end position="32"/>
    </location>
</feature>
<keyword evidence="5" id="KW-0378">Hydrolase</keyword>
<evidence type="ECO:0000256" key="5">
    <source>
        <dbReference type="ARBA" id="ARBA00022801"/>
    </source>
</evidence>
<dbReference type="GO" id="GO:0008237">
    <property type="term" value="F:metallopeptidase activity"/>
    <property type="evidence" value="ECO:0007669"/>
    <property type="project" value="UniProtKB-KW"/>
</dbReference>
<dbReference type="AlphaFoldDB" id="A0A9W6SMQ7"/>
<evidence type="ECO:0000256" key="2">
    <source>
        <dbReference type="ARBA" id="ARBA00022670"/>
    </source>
</evidence>
<evidence type="ECO:0000256" key="9">
    <source>
        <dbReference type="SAM" id="SignalP"/>
    </source>
</evidence>
<evidence type="ECO:0000256" key="6">
    <source>
        <dbReference type="ARBA" id="ARBA00022833"/>
    </source>
</evidence>
<evidence type="ECO:0000256" key="4">
    <source>
        <dbReference type="ARBA" id="ARBA00022729"/>
    </source>
</evidence>
<dbReference type="RefSeq" id="WP_285663880.1">
    <property type="nucleotide sequence ID" value="NZ_BSTX01000002.1"/>
</dbReference>
<dbReference type="Gene3D" id="3.40.390.10">
    <property type="entry name" value="Collagenase (Catalytic Domain)"/>
    <property type="match status" value="1"/>
</dbReference>
<keyword evidence="2" id="KW-0645">Protease</keyword>
<dbReference type="Pfam" id="PF05572">
    <property type="entry name" value="Peptidase_M43"/>
    <property type="match status" value="1"/>
</dbReference>
<dbReference type="Proteomes" id="UP001165079">
    <property type="component" value="Unassembled WGS sequence"/>
</dbReference>
<proteinExistence type="inferred from homology"/>
<protein>
    <recommendedName>
        <fullName evidence="10">Peptidase M43 pregnancy-associated plasma-A domain-containing protein</fullName>
    </recommendedName>
</protein>
<evidence type="ECO:0000259" key="10">
    <source>
        <dbReference type="Pfam" id="PF05572"/>
    </source>
</evidence>
<dbReference type="PANTHER" id="PTHR47466">
    <property type="match status" value="1"/>
</dbReference>
<dbReference type="SUPFAM" id="SSF55486">
    <property type="entry name" value="Metalloproteases ('zincins'), catalytic domain"/>
    <property type="match status" value="1"/>
</dbReference>
<keyword evidence="12" id="KW-1185">Reference proteome</keyword>
<comment type="similarity">
    <text evidence="1">Belongs to the peptidase M43B family.</text>
</comment>
<evidence type="ECO:0000256" key="8">
    <source>
        <dbReference type="ARBA" id="ARBA00023157"/>
    </source>
</evidence>
<comment type="caution">
    <text evidence="11">The sequence shown here is derived from an EMBL/GenBank/DDBJ whole genome shotgun (WGS) entry which is preliminary data.</text>
</comment>
<dbReference type="InterPro" id="IPR024079">
    <property type="entry name" value="MetalloPept_cat_dom_sf"/>
</dbReference>
<evidence type="ECO:0000256" key="1">
    <source>
        <dbReference type="ARBA" id="ARBA00008721"/>
    </source>
</evidence>
<reference evidence="11" key="1">
    <citation type="submission" date="2023-03" db="EMBL/GenBank/DDBJ databases">
        <title>Actinorhabdospora filicis NBRC 111898.</title>
        <authorList>
            <person name="Ichikawa N."/>
            <person name="Sato H."/>
            <person name="Tonouchi N."/>
        </authorList>
    </citation>
    <scope>NUCLEOTIDE SEQUENCE</scope>
    <source>
        <strain evidence="11">NBRC 111898</strain>
    </source>
</reference>